<dbReference type="Proteomes" id="UP000019443">
    <property type="component" value="Plasmid pLPU83d"/>
</dbReference>
<geneLocation type="plasmid" evidence="1 2">
    <name>pLPU83d</name>
</geneLocation>
<evidence type="ECO:0000313" key="2">
    <source>
        <dbReference type="Proteomes" id="UP000019443"/>
    </source>
</evidence>
<proteinExistence type="predicted"/>
<reference evidence="1" key="1">
    <citation type="submission" date="2013-11" db="EMBL/GenBank/DDBJ databases">
        <title>Draft genome sequence of the broad-host-range Rhizobium sp. LPU83 strain, a member of the low-genetic diversity Oregon-like Rhizobium sp. group.</title>
        <authorList>
            <person name="Wibberg D."/>
            <person name="Puehler A."/>
            <person name="Schlueter A."/>
        </authorList>
    </citation>
    <scope>NUCLEOTIDE SEQUENCE [LARGE SCALE GENOMIC DNA]</scope>
    <source>
        <strain evidence="1">LPU83</strain>
        <plasmid evidence="1">pLPU83d</plasmid>
    </source>
</reference>
<evidence type="ECO:0000313" key="1">
    <source>
        <dbReference type="EMBL" id="CDM61692.1"/>
    </source>
</evidence>
<dbReference type="AlphaFoldDB" id="W6RKM1"/>
<dbReference type="KEGG" id="rhl:LPU83_pLPU83d_0321"/>
<dbReference type="HOGENOM" id="CLU_3391049_0_0_5"/>
<keyword evidence="1" id="KW-0614">Plasmid</keyword>
<accession>W6RKM1</accession>
<protein>
    <submittedName>
        <fullName evidence="1">Uncharacterized protein</fullName>
    </submittedName>
</protein>
<dbReference type="EMBL" id="HG916855">
    <property type="protein sequence ID" value="CDM61692.1"/>
    <property type="molecule type" value="Genomic_DNA"/>
</dbReference>
<organism evidence="1 2">
    <name type="scientific">Rhizobium favelukesii</name>
    <dbReference type="NCBI Taxonomy" id="348824"/>
    <lineage>
        <taxon>Bacteria</taxon>
        <taxon>Pseudomonadati</taxon>
        <taxon>Pseudomonadota</taxon>
        <taxon>Alphaproteobacteria</taxon>
        <taxon>Hyphomicrobiales</taxon>
        <taxon>Rhizobiaceae</taxon>
        <taxon>Rhizobium/Agrobacterium group</taxon>
        <taxon>Rhizobium</taxon>
    </lineage>
</organism>
<gene>
    <name evidence="1" type="ORF">LPU83_pLPU83d_0321</name>
</gene>
<keyword evidence="2" id="KW-1185">Reference proteome</keyword>
<sequence>MVTLGNTYVRKWNPEEDSERHAAVQALDSATG</sequence>
<name>W6RKM1_9HYPH</name>